<feature type="region of interest" description="Disordered" evidence="2">
    <location>
        <begin position="584"/>
        <end position="610"/>
    </location>
</feature>
<name>A0A915PL06_9BILA</name>
<sequence length="697" mass="79149">MVQLLLLPLFLLLPYDTVGHVALTFPSARFPPLDFLDTARTVSPCGTPRPENPHYIQLYTGESYNFTWRLQYPHQGGYRLSVLNESGDIVEQLAPLNDNEYAGTEDQTLQYATVRPKYPCNHCIILLERQALEWGSSYQFRSCADVNIIQEIPNDEERCSKHGDYENGKCKCRHLYSGDLCQYKDHCSTDQDCLNDGKCVKESNAIIRRTCYCSFGYFGQNCDRTFDGKPENDECFNYNYPRDKNKYGKYGLFKQDCFKKTKLNKDDFIYSRVVQDELEVILDFKSMSWISIGWRPMELDRSCRLFPDLENTRYKRSATRTNPITHMNGSHHPDTFGNAPEIVSNRVPIPMPKLPENNGLLRTALEAPLHPMDCTDIVIGSVRDGRSRINDMYTRDRSTPLHDTWIDGEESFSAAYGIERDGRTIIMFRRRIAEIEPSDHPLGPGEIFVIYAKGQSSARTAKSTSDKNFINNNNFYKYDEVKYHGNTNRGIHPIEFVSFNERPPSIRPAPPRFQHRNQSPPLSSPSLSPSSVPASVSSSLQHQSTEMRDSSVYRVEIPKLSQSISPSIAATTARDATSLSSLSLPSSSLSSSSSSSLSLSSSPSSSISLSSSSSHATIAVRKSSITKSNFKTKLESTGRNKLPQSTPEFELESNSQEIDYLYFDNGSLPLMSYHTRLFYFFMFSLFTYYLLLFENDN</sequence>
<evidence type="ECO:0000256" key="3">
    <source>
        <dbReference type="SAM" id="Phobius"/>
    </source>
</evidence>
<dbReference type="PANTHER" id="PTHR46901:SF2">
    <property type="entry name" value="GH04942P"/>
    <property type="match status" value="1"/>
</dbReference>
<dbReference type="InterPro" id="IPR045266">
    <property type="entry name" value="DOH_DOMON"/>
</dbReference>
<feature type="transmembrane region" description="Helical" evidence="3">
    <location>
        <begin position="677"/>
        <end position="693"/>
    </location>
</feature>
<keyword evidence="7" id="KW-1185">Reference proteome</keyword>
<evidence type="ECO:0000256" key="4">
    <source>
        <dbReference type="SAM" id="SignalP"/>
    </source>
</evidence>
<feature type="disulfide bond" evidence="1">
    <location>
        <begin position="213"/>
        <end position="222"/>
    </location>
</feature>
<proteinExistence type="predicted"/>
<organism evidence="7 8">
    <name type="scientific">Setaria digitata</name>
    <dbReference type="NCBI Taxonomy" id="48799"/>
    <lineage>
        <taxon>Eukaryota</taxon>
        <taxon>Metazoa</taxon>
        <taxon>Ecdysozoa</taxon>
        <taxon>Nematoda</taxon>
        <taxon>Chromadorea</taxon>
        <taxon>Rhabditida</taxon>
        <taxon>Spirurina</taxon>
        <taxon>Spiruromorpha</taxon>
        <taxon>Filarioidea</taxon>
        <taxon>Setariidae</taxon>
        <taxon>Setaria</taxon>
    </lineage>
</organism>
<evidence type="ECO:0000256" key="2">
    <source>
        <dbReference type="SAM" id="MobiDB-lite"/>
    </source>
</evidence>
<dbReference type="SUPFAM" id="SSF57196">
    <property type="entry name" value="EGF/Laminin"/>
    <property type="match status" value="1"/>
</dbReference>
<evidence type="ECO:0000313" key="8">
    <source>
        <dbReference type="WBParaSite" id="sdigi.contig233.g6466.t1"/>
    </source>
</evidence>
<dbReference type="PROSITE" id="PS01186">
    <property type="entry name" value="EGF_2"/>
    <property type="match status" value="1"/>
</dbReference>
<feature type="region of interest" description="Disordered" evidence="2">
    <location>
        <begin position="501"/>
        <end position="552"/>
    </location>
</feature>
<dbReference type="PROSITE" id="PS50026">
    <property type="entry name" value="EGF_3"/>
    <property type="match status" value="1"/>
</dbReference>
<dbReference type="InterPro" id="IPR005018">
    <property type="entry name" value="DOMON_domain"/>
</dbReference>
<dbReference type="PANTHER" id="PTHR46901">
    <property type="entry name" value="GH04942P"/>
    <property type="match status" value="1"/>
</dbReference>
<dbReference type="Proteomes" id="UP000887581">
    <property type="component" value="Unplaced"/>
</dbReference>
<dbReference type="CDD" id="cd00054">
    <property type="entry name" value="EGF_CA"/>
    <property type="match status" value="1"/>
</dbReference>
<protein>
    <submittedName>
        <fullName evidence="8">EGF-like domain-containing protein</fullName>
    </submittedName>
</protein>
<feature type="compositionally biased region" description="Low complexity" evidence="2">
    <location>
        <begin position="519"/>
        <end position="540"/>
    </location>
</feature>
<dbReference type="PROSITE" id="PS50836">
    <property type="entry name" value="DOMON"/>
    <property type="match status" value="1"/>
</dbReference>
<comment type="caution">
    <text evidence="1">Lacks conserved residue(s) required for the propagation of feature annotation.</text>
</comment>
<keyword evidence="1" id="KW-0245">EGF-like domain</keyword>
<dbReference type="CDD" id="cd09631">
    <property type="entry name" value="DOMON_DOH"/>
    <property type="match status" value="1"/>
</dbReference>
<keyword evidence="4" id="KW-0732">Signal</keyword>
<keyword evidence="1" id="KW-1015">Disulfide bond</keyword>
<accession>A0A915PL06</accession>
<dbReference type="AlphaFoldDB" id="A0A915PL06"/>
<feature type="chain" id="PRO_5036766025" evidence="4">
    <location>
        <begin position="20"/>
        <end position="697"/>
    </location>
</feature>
<keyword evidence="3" id="KW-0812">Transmembrane</keyword>
<dbReference type="InterPro" id="IPR000742">
    <property type="entry name" value="EGF"/>
</dbReference>
<reference evidence="8" key="1">
    <citation type="submission" date="2022-11" db="UniProtKB">
        <authorList>
            <consortium name="WormBaseParasite"/>
        </authorList>
    </citation>
    <scope>IDENTIFICATION</scope>
</reference>
<evidence type="ECO:0000259" key="5">
    <source>
        <dbReference type="PROSITE" id="PS50026"/>
    </source>
</evidence>
<evidence type="ECO:0000259" key="6">
    <source>
        <dbReference type="PROSITE" id="PS50836"/>
    </source>
</evidence>
<evidence type="ECO:0000256" key="1">
    <source>
        <dbReference type="PROSITE-ProRule" id="PRU00076"/>
    </source>
</evidence>
<dbReference type="PROSITE" id="PS00022">
    <property type="entry name" value="EGF_1"/>
    <property type="match status" value="1"/>
</dbReference>
<dbReference type="Gene3D" id="2.10.25.10">
    <property type="entry name" value="Laminin"/>
    <property type="match status" value="1"/>
</dbReference>
<keyword evidence="3" id="KW-0472">Membrane</keyword>
<keyword evidence="3" id="KW-1133">Transmembrane helix</keyword>
<feature type="domain" description="DOMON" evidence="6">
    <location>
        <begin position="334"/>
        <end position="454"/>
    </location>
</feature>
<feature type="signal peptide" evidence="4">
    <location>
        <begin position="1"/>
        <end position="19"/>
    </location>
</feature>
<dbReference type="SMART" id="SM00181">
    <property type="entry name" value="EGF"/>
    <property type="match status" value="2"/>
</dbReference>
<dbReference type="WBParaSite" id="sdigi.contig233.g6466.t1">
    <property type="protein sequence ID" value="sdigi.contig233.g6466.t1"/>
    <property type="gene ID" value="sdigi.contig233.g6466"/>
</dbReference>
<feature type="domain" description="EGF-like" evidence="5">
    <location>
        <begin position="183"/>
        <end position="223"/>
    </location>
</feature>
<evidence type="ECO:0000313" key="7">
    <source>
        <dbReference type="Proteomes" id="UP000887581"/>
    </source>
</evidence>